<dbReference type="EMBL" id="JBHSQQ010000225">
    <property type="protein sequence ID" value="MFC5944844.1"/>
    <property type="molecule type" value="Genomic_DNA"/>
</dbReference>
<evidence type="ECO:0000313" key="4">
    <source>
        <dbReference type="Proteomes" id="UP001596207"/>
    </source>
</evidence>
<keyword evidence="2" id="KW-0812">Transmembrane</keyword>
<sequence length="110" mass="11409">MAFRTKSLLALASTVCAAGMGGWAWFLSGKTLQEADNWSSVFAGFAAVAFGVAGVVLSILSLRGPRDASSPEVNESAAPATTRSVRVEGDVDAPVITGDDNVVVQRKPVR</sequence>
<evidence type="ECO:0000256" key="2">
    <source>
        <dbReference type="SAM" id="Phobius"/>
    </source>
</evidence>
<gene>
    <name evidence="3" type="ORF">ACFPZ4_25655</name>
</gene>
<dbReference type="Proteomes" id="UP001596207">
    <property type="component" value="Unassembled WGS sequence"/>
</dbReference>
<keyword evidence="4" id="KW-1185">Reference proteome</keyword>
<dbReference type="RefSeq" id="WP_353901285.1">
    <property type="nucleotide sequence ID" value="NZ_CP158970.1"/>
</dbReference>
<evidence type="ECO:0000313" key="3">
    <source>
        <dbReference type="EMBL" id="MFC5944844.1"/>
    </source>
</evidence>
<name>A0ABW1HWF2_9ACTN</name>
<feature type="transmembrane region" description="Helical" evidence="2">
    <location>
        <begin position="40"/>
        <end position="60"/>
    </location>
</feature>
<keyword evidence="2" id="KW-0472">Membrane</keyword>
<comment type="caution">
    <text evidence="3">The sequence shown here is derived from an EMBL/GenBank/DDBJ whole genome shotgun (WGS) entry which is preliminary data.</text>
</comment>
<organism evidence="3 4">
    <name type="scientific">Micromonospora harpali</name>
    <dbReference type="NCBI Taxonomy" id="1490225"/>
    <lineage>
        <taxon>Bacteria</taxon>
        <taxon>Bacillati</taxon>
        <taxon>Actinomycetota</taxon>
        <taxon>Actinomycetes</taxon>
        <taxon>Micromonosporales</taxon>
        <taxon>Micromonosporaceae</taxon>
        <taxon>Micromonospora</taxon>
    </lineage>
</organism>
<proteinExistence type="predicted"/>
<accession>A0ABW1HWF2</accession>
<reference evidence="4" key="1">
    <citation type="journal article" date="2019" name="Int. J. Syst. Evol. Microbiol.">
        <title>The Global Catalogue of Microorganisms (GCM) 10K type strain sequencing project: providing services to taxonomists for standard genome sequencing and annotation.</title>
        <authorList>
            <consortium name="The Broad Institute Genomics Platform"/>
            <consortium name="The Broad Institute Genome Sequencing Center for Infectious Disease"/>
            <person name="Wu L."/>
            <person name="Ma J."/>
        </authorList>
    </citation>
    <scope>NUCLEOTIDE SEQUENCE [LARGE SCALE GENOMIC DNA]</scope>
    <source>
        <strain evidence="4">CGMCC 4.7173</strain>
    </source>
</reference>
<evidence type="ECO:0000256" key="1">
    <source>
        <dbReference type="SAM" id="MobiDB-lite"/>
    </source>
</evidence>
<keyword evidence="2" id="KW-1133">Transmembrane helix</keyword>
<feature type="region of interest" description="Disordered" evidence="1">
    <location>
        <begin position="65"/>
        <end position="84"/>
    </location>
</feature>
<protein>
    <submittedName>
        <fullName evidence="3">Uncharacterized protein</fullName>
    </submittedName>
</protein>